<feature type="compositionally biased region" description="Acidic residues" evidence="1">
    <location>
        <begin position="71"/>
        <end position="90"/>
    </location>
</feature>
<name>A0A1Q9CML6_SYMMI</name>
<dbReference type="EMBL" id="LSRX01001063">
    <property type="protein sequence ID" value="OLP84160.1"/>
    <property type="molecule type" value="Genomic_DNA"/>
</dbReference>
<protein>
    <submittedName>
        <fullName evidence="2">Uncharacterized protein</fullName>
    </submittedName>
</protein>
<feature type="region of interest" description="Disordered" evidence="1">
    <location>
        <begin position="122"/>
        <end position="169"/>
    </location>
</feature>
<reference evidence="2 3" key="1">
    <citation type="submission" date="2016-02" db="EMBL/GenBank/DDBJ databases">
        <title>Genome analysis of coral dinoflagellate symbionts highlights evolutionary adaptations to a symbiotic lifestyle.</title>
        <authorList>
            <person name="Aranda M."/>
            <person name="Li Y."/>
            <person name="Liew Y.J."/>
            <person name="Baumgarten S."/>
            <person name="Simakov O."/>
            <person name="Wilson M."/>
            <person name="Piel J."/>
            <person name="Ashoor H."/>
            <person name="Bougouffa S."/>
            <person name="Bajic V.B."/>
            <person name="Ryu T."/>
            <person name="Ravasi T."/>
            <person name="Bayer T."/>
            <person name="Micklem G."/>
            <person name="Kim H."/>
            <person name="Bhak J."/>
            <person name="Lajeunesse T.C."/>
            <person name="Voolstra C.R."/>
        </authorList>
    </citation>
    <scope>NUCLEOTIDE SEQUENCE [LARGE SCALE GENOMIC DNA]</scope>
    <source>
        <strain evidence="2 3">CCMP2467</strain>
    </source>
</reference>
<comment type="caution">
    <text evidence="2">The sequence shown here is derived from an EMBL/GenBank/DDBJ whole genome shotgun (WGS) entry which is preliminary data.</text>
</comment>
<feature type="compositionally biased region" description="Pro residues" evidence="1">
    <location>
        <begin position="135"/>
        <end position="144"/>
    </location>
</feature>
<dbReference type="AlphaFoldDB" id="A0A1Q9CML6"/>
<sequence length="286" mass="30855">MGAIAPAVNEQDHHCGGKALRTPLAPENKLKHTLAVLELKTGATLQQHVVELKSSLCCSDLDSEQKKERWEEEVEEEEEEQEEEDDDVDDTTTTASQSGQGSLAEGAEVGFRDNASVDHSAKKWASSGYIGPGPKANPPPPPPMTRGATNDAKHVADPSRSSVGPGRSIKGMEATWRSLAPMESGSPLCRRGIAWTWKANGRIFLLRGSTTSCHRPMVMKSNRQDYEHGPMPIGRVAGGTVLTLHYARQEAHDKAEKAHWEAGQAHEVLAAGCFDRAGTVVVGPEP</sequence>
<organism evidence="2 3">
    <name type="scientific">Symbiodinium microadriaticum</name>
    <name type="common">Dinoflagellate</name>
    <name type="synonym">Zooxanthella microadriatica</name>
    <dbReference type="NCBI Taxonomy" id="2951"/>
    <lineage>
        <taxon>Eukaryota</taxon>
        <taxon>Sar</taxon>
        <taxon>Alveolata</taxon>
        <taxon>Dinophyceae</taxon>
        <taxon>Suessiales</taxon>
        <taxon>Symbiodiniaceae</taxon>
        <taxon>Symbiodinium</taxon>
    </lineage>
</organism>
<feature type="region of interest" description="Disordered" evidence="1">
    <location>
        <begin position="61"/>
        <end position="108"/>
    </location>
</feature>
<keyword evidence="3" id="KW-1185">Reference proteome</keyword>
<accession>A0A1Q9CML6</accession>
<dbReference type="Proteomes" id="UP000186817">
    <property type="component" value="Unassembled WGS sequence"/>
</dbReference>
<evidence type="ECO:0000313" key="2">
    <source>
        <dbReference type="EMBL" id="OLP84160.1"/>
    </source>
</evidence>
<gene>
    <name evidence="2" type="ORF">AK812_SmicGene34999</name>
</gene>
<proteinExistence type="predicted"/>
<evidence type="ECO:0000256" key="1">
    <source>
        <dbReference type="SAM" id="MobiDB-lite"/>
    </source>
</evidence>
<evidence type="ECO:0000313" key="3">
    <source>
        <dbReference type="Proteomes" id="UP000186817"/>
    </source>
</evidence>